<keyword evidence="3" id="KW-0175">Coiled coil</keyword>
<dbReference type="PANTHER" id="PTHR46809:SF2">
    <property type="entry name" value="GH21273P"/>
    <property type="match status" value="1"/>
</dbReference>
<proteinExistence type="predicted"/>
<feature type="domain" description="MIR" evidence="5">
    <location>
        <begin position="602"/>
        <end position="656"/>
    </location>
</feature>
<feature type="compositionally biased region" description="Basic residues" evidence="4">
    <location>
        <begin position="239"/>
        <end position="252"/>
    </location>
</feature>
<dbReference type="Gene3D" id="2.80.10.50">
    <property type="match status" value="1"/>
</dbReference>
<evidence type="ECO:0000259" key="5">
    <source>
        <dbReference type="PROSITE" id="PS50919"/>
    </source>
</evidence>
<accession>A0A9P6MP98</accession>
<keyword evidence="7" id="KW-1185">Reference proteome</keyword>
<feature type="region of interest" description="Disordered" evidence="4">
    <location>
        <begin position="423"/>
        <end position="514"/>
    </location>
</feature>
<sequence>MPQYSQYQYQYQHHPSAGPPGVPTSGYYGRGHNNAYYRRGEGGRNGYSSYYTPQGNGSHGHSGSGNQSKTVCRMDCRYCSAVICLRGMKAMLLADTTVELYSTDHPPGSVQLIEKDYTTSNCKCKIRDVACRVCGNIIGYHITQPCQQCLKAPNNGHFWMFHTEGVVGQERLSMDLGKLAQKLITLSRQQQQQELQQRQLRGSIDSISSRTNSNNINDNHTNDEVTESATNRQTSVSGQHHHQQQQQHRPHSRLASPTPSPTRTDPNASVSEGSRTSRISLASDAGSEVPLRTASEVLATLPIARLLQPMKWEQLPHPDLDIDLDPNSMGGEPLFAEQWTEMVMRTAEAAAANMSLALDQEEETERFLERMMEEKNLELEDSDIDGVEEDSDDDNFSEVDTRDMVAARENQRETMEQLIDQVGEFDLASPPPGVEDRKDEDCNGSYMDDNRNDWRGARAFNHRRRESQPNMAPAPRQQGSPSLSSVSTTPSPVISRNRERSRRRGSATSTETIHNPSLGICPAFAQSSASIAKAAASAAAADAASAANSLLYGRRIRRDYDMMCRNIDTTAMRLTLSSLACLAMVASVVLADPAEIEIDEEFQKVTCGSSIKLTHEKTQFKLHSHQIPYGSGSGQQSITAVPGKDDTNSLWLVMAQFGSTCDRGEPVPCGSIVRLKHVNTKKFLHSHHHNSPMSGGLEVSGYEGQDDGDNWTVECVNSKEDYWMRESPIQLRHENTGMYLSSSSKHAYGNPIPGQQEVAGHRLGYSDQKWTAQEGIYFAERE</sequence>
<dbReference type="CDD" id="cd23279">
    <property type="entry name" value="beta-trefoil_MIR_SDF2-like"/>
    <property type="match status" value="1"/>
</dbReference>
<dbReference type="Proteomes" id="UP000703661">
    <property type="component" value="Unassembled WGS sequence"/>
</dbReference>
<dbReference type="PROSITE" id="PS50919">
    <property type="entry name" value="MIR"/>
    <property type="match status" value="2"/>
</dbReference>
<feature type="coiled-coil region" evidence="3">
    <location>
        <begin position="344"/>
        <end position="378"/>
    </location>
</feature>
<evidence type="ECO:0000256" key="4">
    <source>
        <dbReference type="SAM" id="MobiDB-lite"/>
    </source>
</evidence>
<dbReference type="SMART" id="SM00472">
    <property type="entry name" value="MIR"/>
    <property type="match status" value="3"/>
</dbReference>
<evidence type="ECO:0000256" key="2">
    <source>
        <dbReference type="ARBA" id="ARBA00022737"/>
    </source>
</evidence>
<dbReference type="SUPFAM" id="SSF82109">
    <property type="entry name" value="MIR domain"/>
    <property type="match status" value="1"/>
</dbReference>
<dbReference type="EMBL" id="JAAAID010001637">
    <property type="protein sequence ID" value="KAG0009269.1"/>
    <property type="molecule type" value="Genomic_DNA"/>
</dbReference>
<dbReference type="Pfam" id="PF14976">
    <property type="entry name" value="YPEH2ZP"/>
    <property type="match status" value="1"/>
</dbReference>
<dbReference type="PANTHER" id="PTHR46809">
    <property type="entry name" value="STROMAL CELL-DERIVED FACTOR 2-LIKE PROTEIN"/>
    <property type="match status" value="1"/>
</dbReference>
<dbReference type="InterPro" id="IPR016093">
    <property type="entry name" value="MIR_motif"/>
</dbReference>
<dbReference type="InterPro" id="IPR036300">
    <property type="entry name" value="MIR_dom_sf"/>
</dbReference>
<feature type="compositionally biased region" description="Low complexity" evidence="4">
    <location>
        <begin position="194"/>
        <end position="219"/>
    </location>
</feature>
<dbReference type="InterPro" id="IPR026768">
    <property type="entry name" value="YPEH2ZP"/>
</dbReference>
<evidence type="ECO:0000313" key="7">
    <source>
        <dbReference type="Proteomes" id="UP000703661"/>
    </source>
</evidence>
<dbReference type="AlphaFoldDB" id="A0A9P6MP98"/>
<dbReference type="Pfam" id="PF02815">
    <property type="entry name" value="MIR"/>
    <property type="match status" value="1"/>
</dbReference>
<evidence type="ECO:0000256" key="1">
    <source>
        <dbReference type="ARBA" id="ARBA00022729"/>
    </source>
</evidence>
<reference evidence="6" key="1">
    <citation type="journal article" date="2020" name="Fungal Divers.">
        <title>Resolving the Mortierellaceae phylogeny through synthesis of multi-gene phylogenetics and phylogenomics.</title>
        <authorList>
            <person name="Vandepol N."/>
            <person name="Liber J."/>
            <person name="Desiro A."/>
            <person name="Na H."/>
            <person name="Kennedy M."/>
            <person name="Barry K."/>
            <person name="Grigoriev I.V."/>
            <person name="Miller A.N."/>
            <person name="O'Donnell K."/>
            <person name="Stajich J.E."/>
            <person name="Bonito G."/>
        </authorList>
    </citation>
    <scope>NUCLEOTIDE SEQUENCE</scope>
    <source>
        <strain evidence="6">NRRL 2769</strain>
    </source>
</reference>
<organism evidence="6 7">
    <name type="scientific">Entomortierella chlamydospora</name>
    <dbReference type="NCBI Taxonomy" id="101097"/>
    <lineage>
        <taxon>Eukaryota</taxon>
        <taxon>Fungi</taxon>
        <taxon>Fungi incertae sedis</taxon>
        <taxon>Mucoromycota</taxon>
        <taxon>Mortierellomycotina</taxon>
        <taxon>Mortierellomycetes</taxon>
        <taxon>Mortierellales</taxon>
        <taxon>Mortierellaceae</taxon>
        <taxon>Entomortierella</taxon>
    </lineage>
</organism>
<keyword evidence="2" id="KW-0677">Repeat</keyword>
<feature type="compositionally biased region" description="Low complexity" evidence="4">
    <location>
        <begin position="1"/>
        <end position="16"/>
    </location>
</feature>
<evidence type="ECO:0000313" key="6">
    <source>
        <dbReference type="EMBL" id="KAG0009269.1"/>
    </source>
</evidence>
<feature type="region of interest" description="Disordered" evidence="4">
    <location>
        <begin position="194"/>
        <end position="288"/>
    </location>
</feature>
<gene>
    <name evidence="6" type="primary">SDF2L1</name>
    <name evidence="6" type="ORF">BGZ80_002567</name>
</gene>
<evidence type="ECO:0000256" key="3">
    <source>
        <dbReference type="SAM" id="Coils"/>
    </source>
</evidence>
<feature type="compositionally biased region" description="Polar residues" evidence="4">
    <location>
        <begin position="227"/>
        <end position="238"/>
    </location>
</feature>
<feature type="compositionally biased region" description="Polar residues" evidence="4">
    <location>
        <begin position="255"/>
        <end position="280"/>
    </location>
</feature>
<feature type="region of interest" description="Disordered" evidence="4">
    <location>
        <begin position="1"/>
        <end position="35"/>
    </location>
</feature>
<feature type="domain" description="MIR" evidence="5">
    <location>
        <begin position="664"/>
        <end position="716"/>
    </location>
</feature>
<keyword evidence="1" id="KW-0732">Signal</keyword>
<protein>
    <submittedName>
        <fullName evidence="6">Stromal cell-derived factor 2-like protein 1</fullName>
    </submittedName>
</protein>
<feature type="compositionally biased region" description="Low complexity" evidence="4">
    <location>
        <begin position="480"/>
        <end position="495"/>
    </location>
</feature>
<comment type="caution">
    <text evidence="6">The sequence shown here is derived from an EMBL/GenBank/DDBJ whole genome shotgun (WGS) entry which is preliminary data.</text>
</comment>
<name>A0A9P6MP98_9FUNG</name>